<dbReference type="Pfam" id="PF12802">
    <property type="entry name" value="MarR_2"/>
    <property type="match status" value="1"/>
</dbReference>
<dbReference type="GO" id="GO:0003700">
    <property type="term" value="F:DNA-binding transcription factor activity"/>
    <property type="evidence" value="ECO:0007669"/>
    <property type="project" value="InterPro"/>
</dbReference>
<evidence type="ECO:0000313" key="2">
    <source>
        <dbReference type="EMBL" id="AIG77941.1"/>
    </source>
</evidence>
<organism evidence="2 3">
    <name type="scientific">Amycolatopsis japonica</name>
    <dbReference type="NCBI Taxonomy" id="208439"/>
    <lineage>
        <taxon>Bacteria</taxon>
        <taxon>Bacillati</taxon>
        <taxon>Actinomycetota</taxon>
        <taxon>Actinomycetes</taxon>
        <taxon>Pseudonocardiales</taxon>
        <taxon>Pseudonocardiaceae</taxon>
        <taxon>Amycolatopsis</taxon>
        <taxon>Amycolatopsis japonica group</taxon>
    </lineage>
</organism>
<dbReference type="InterPro" id="IPR036388">
    <property type="entry name" value="WH-like_DNA-bd_sf"/>
</dbReference>
<evidence type="ECO:0000259" key="1">
    <source>
        <dbReference type="PROSITE" id="PS50995"/>
    </source>
</evidence>
<accession>A0A075UZV7</accession>
<sequence>MTTAEDLGFATALVRLSHLVQRAFIDVGRSHDLTPQQAQLLCVLAQGETGVGMTDLGKMLNLEKSSVTGLVDRVQRRALVERVADSGDRRALKITLTEEGLRLANAAHEGVVEKLEEMAADLPAEQREAIAAAAWRMAPED</sequence>
<dbReference type="PANTHER" id="PTHR33164">
    <property type="entry name" value="TRANSCRIPTIONAL REGULATOR, MARR FAMILY"/>
    <property type="match status" value="1"/>
</dbReference>
<dbReference type="InterPro" id="IPR036390">
    <property type="entry name" value="WH_DNA-bd_sf"/>
</dbReference>
<dbReference type="SMART" id="SM00347">
    <property type="entry name" value="HTH_MARR"/>
    <property type="match status" value="1"/>
</dbReference>
<dbReference type="Proteomes" id="UP000028492">
    <property type="component" value="Chromosome"/>
</dbReference>
<dbReference type="PANTHER" id="PTHR33164:SF107">
    <property type="entry name" value="TRANSCRIPTIONAL REGULATORY PROTEIN"/>
    <property type="match status" value="1"/>
</dbReference>
<dbReference type="AlphaFoldDB" id="A0A075UZV7"/>
<gene>
    <name evidence="2" type="ORF">AJAP_25470</name>
</gene>
<feature type="domain" description="HTH marR-type" evidence="1">
    <location>
        <begin position="6"/>
        <end position="139"/>
    </location>
</feature>
<dbReference type="HOGENOM" id="CLU_083287_27_8_11"/>
<name>A0A075UZV7_9PSEU</name>
<dbReference type="Gene3D" id="1.10.10.10">
    <property type="entry name" value="Winged helix-like DNA-binding domain superfamily/Winged helix DNA-binding domain"/>
    <property type="match status" value="1"/>
</dbReference>
<protein>
    <recommendedName>
        <fullName evidence="1">HTH marR-type domain-containing protein</fullName>
    </recommendedName>
</protein>
<dbReference type="KEGG" id="aja:AJAP_25470"/>
<dbReference type="EMBL" id="CP008953">
    <property type="protein sequence ID" value="AIG77941.1"/>
    <property type="molecule type" value="Genomic_DNA"/>
</dbReference>
<evidence type="ECO:0000313" key="3">
    <source>
        <dbReference type="Proteomes" id="UP000028492"/>
    </source>
</evidence>
<dbReference type="InterPro" id="IPR000835">
    <property type="entry name" value="HTH_MarR-typ"/>
</dbReference>
<reference evidence="2 3" key="1">
    <citation type="journal article" date="2014" name="J. Biotechnol.">
        <title>Complete genome sequence of the actinobacterium Amycolatopsis japonica MG417-CF17(T) (=DSM 44213T) producing (S,S)-N,N'-ethylenediaminedisuccinic acid.</title>
        <authorList>
            <person name="Stegmann E."/>
            <person name="Albersmeier A."/>
            <person name="Spohn M."/>
            <person name="Gert H."/>
            <person name="Weber T."/>
            <person name="Wohlleben W."/>
            <person name="Kalinowski J."/>
            <person name="Ruckert C."/>
        </authorList>
    </citation>
    <scope>NUCLEOTIDE SEQUENCE [LARGE SCALE GENOMIC DNA]</scope>
    <source>
        <strain evidence="3">MG417-CF17 (DSM 44213)</strain>
    </source>
</reference>
<dbReference type="PROSITE" id="PS50995">
    <property type="entry name" value="HTH_MARR_2"/>
    <property type="match status" value="1"/>
</dbReference>
<keyword evidence="3" id="KW-1185">Reference proteome</keyword>
<dbReference type="PRINTS" id="PR00598">
    <property type="entry name" value="HTHMARR"/>
</dbReference>
<dbReference type="eggNOG" id="COG1846">
    <property type="taxonomic scope" value="Bacteria"/>
</dbReference>
<dbReference type="InterPro" id="IPR039422">
    <property type="entry name" value="MarR/SlyA-like"/>
</dbReference>
<dbReference type="SUPFAM" id="SSF46785">
    <property type="entry name" value="Winged helix' DNA-binding domain"/>
    <property type="match status" value="1"/>
</dbReference>
<dbReference type="RefSeq" id="WP_038515673.1">
    <property type="nucleotide sequence ID" value="NZ_CP008953.1"/>
</dbReference>
<dbReference type="GO" id="GO:0006950">
    <property type="term" value="P:response to stress"/>
    <property type="evidence" value="ECO:0007669"/>
    <property type="project" value="TreeGrafter"/>
</dbReference>
<proteinExistence type="predicted"/>